<evidence type="ECO:0000256" key="1">
    <source>
        <dbReference type="SAM" id="Phobius"/>
    </source>
</evidence>
<accession>A0ABX2VB39</accession>
<dbReference type="RefSeq" id="WP_028106275.1">
    <property type="nucleotide sequence ID" value="NZ_LVVL01000001.1"/>
</dbReference>
<evidence type="ECO:0000313" key="3">
    <source>
        <dbReference type="Proteomes" id="UP000078447"/>
    </source>
</evidence>
<feature type="transmembrane region" description="Helical" evidence="1">
    <location>
        <begin position="21"/>
        <end position="38"/>
    </location>
</feature>
<keyword evidence="1" id="KW-0812">Transmembrane</keyword>
<feature type="transmembrane region" description="Helical" evidence="1">
    <location>
        <begin position="82"/>
        <end position="102"/>
    </location>
</feature>
<dbReference type="EMBL" id="LVVL01000001">
    <property type="protein sequence ID" value="OAN15439.1"/>
    <property type="molecule type" value="Genomic_DNA"/>
</dbReference>
<organism evidence="2 3">
    <name type="scientific">Exiguobacterium undae</name>
    <dbReference type="NCBI Taxonomy" id="169177"/>
    <lineage>
        <taxon>Bacteria</taxon>
        <taxon>Bacillati</taxon>
        <taxon>Bacillota</taxon>
        <taxon>Bacilli</taxon>
        <taxon>Bacillales</taxon>
        <taxon>Bacillales Family XII. Incertae Sedis</taxon>
        <taxon>Exiguobacterium</taxon>
    </lineage>
</organism>
<comment type="caution">
    <text evidence="2">The sequence shown here is derived from an EMBL/GenBank/DDBJ whole genome shotgun (WGS) entry which is preliminary data.</text>
</comment>
<feature type="transmembrane region" description="Helical" evidence="1">
    <location>
        <begin position="44"/>
        <end position="61"/>
    </location>
</feature>
<keyword evidence="1" id="KW-1133">Transmembrane helix</keyword>
<proteinExistence type="predicted"/>
<gene>
    <name evidence="2" type="ORF">A3783_05755</name>
</gene>
<name>A0ABX2VB39_9BACL</name>
<dbReference type="Proteomes" id="UP000078447">
    <property type="component" value="Unassembled WGS sequence"/>
</dbReference>
<evidence type="ECO:0008006" key="4">
    <source>
        <dbReference type="Google" id="ProtNLM"/>
    </source>
</evidence>
<keyword evidence="3" id="KW-1185">Reference proteome</keyword>
<protein>
    <recommendedName>
        <fullName evidence="4">ABC transporter permease</fullName>
    </recommendedName>
</protein>
<sequence length="158" mass="18363">MKNKQERTRFIQEAKRRLMKQRLLSALLYGISIVLVVANRGAYWPFAVLVVALVLIARLHSQEVNRDMALTEHRNMKRIIQVQYVIDYCFIVLVGLFLPVVLNLGLPFFTSIGIYLVLAVALLMTDSILERRGKKLDPEHPTKKELRTYPKTWKKLKT</sequence>
<keyword evidence="1" id="KW-0472">Membrane</keyword>
<reference evidence="2 3" key="1">
    <citation type="submission" date="2016-03" db="EMBL/GenBank/DDBJ databases">
        <authorList>
            <person name="Cho S.-Y."/>
            <person name="Lim S."/>
            <person name="Kim H."/>
            <person name="Soh E.H."/>
            <person name="Moon J.S."/>
        </authorList>
    </citation>
    <scope>NUCLEOTIDE SEQUENCE [LARGE SCALE GENOMIC DNA]</scope>
    <source>
        <strain evidence="2 3">KCTC 3810</strain>
    </source>
</reference>
<evidence type="ECO:0000313" key="2">
    <source>
        <dbReference type="EMBL" id="OAN15439.1"/>
    </source>
</evidence>
<feature type="transmembrane region" description="Helical" evidence="1">
    <location>
        <begin position="108"/>
        <end position="125"/>
    </location>
</feature>